<evidence type="ECO:0000313" key="2">
    <source>
        <dbReference type="EMBL" id="ADN50566.1"/>
    </source>
</evidence>
<reference evidence="2 3" key="1">
    <citation type="journal article" date="2010" name="Stand. Genomic Sci.">
        <title>Complete genome sequence of Vulcanisaeta distributa type strain (IC-017).</title>
        <authorList>
            <person name="Mavromatis K."/>
            <person name="Sikorski J."/>
            <person name="Pabst E."/>
            <person name="Teshima H."/>
            <person name="Lapidus A."/>
            <person name="Lucas S."/>
            <person name="Nolan M."/>
            <person name="Glavina Del Rio T."/>
            <person name="Cheng J.F."/>
            <person name="Bruce D."/>
            <person name="Goodwin L."/>
            <person name="Pitluck S."/>
            <person name="Liolios K."/>
            <person name="Ivanova N."/>
            <person name="Mikhailova N."/>
            <person name="Pati A."/>
            <person name="Chen A."/>
            <person name="Palaniappan K."/>
            <person name="Land M."/>
            <person name="Hauser L."/>
            <person name="Chang Y.J."/>
            <person name="Jeffries C.D."/>
            <person name="Rohde M."/>
            <person name="Spring S."/>
            <person name="Goker M."/>
            <person name="Wirth R."/>
            <person name="Woyke T."/>
            <person name="Bristow J."/>
            <person name="Eisen J.A."/>
            <person name="Markowitz V."/>
            <person name="Hugenholtz P."/>
            <person name="Klenk H.P."/>
            <person name="Kyrpides N.C."/>
        </authorList>
    </citation>
    <scope>NUCLEOTIDE SEQUENCE [LARGE SCALE GENOMIC DNA]</scope>
    <source>
        <strain evidence="3">DSM 14429 / JCM 11212 / NBRC 100878 / IC-017</strain>
    </source>
</reference>
<name>E1QQZ6_VULDI</name>
<gene>
    <name evidence="2" type="ordered locus">Vdis_1180</name>
</gene>
<sequence>MFNDVIVNMLELIETRIAQMRDRALELLNSASNFMSYVIEVAPSREFTRFIAVDSGFTEITYLGFRIAVINVALLMNVDGKGHVINRFDALLGISSEELERIALDMEAQYALEYSRSFPVDIVLLDGALMGRNYVNRFSTPLLAHVKDVKGDRYSQGIADDEFRNYVNRALQIMEEPLVMHMIMETYRARNRSINALVTKPYVVGRVGDKEVYGFYVQYLPETLPIYTEYVGDPGVIRQVVSRIAPLSTMPRLGYPAPLYIVDRIAKVNADFKGMVRLIMEKLGGEVLSELRGMYLKIGLNEYVKSK</sequence>
<evidence type="ECO:0000313" key="3">
    <source>
        <dbReference type="Proteomes" id="UP000006681"/>
    </source>
</evidence>
<dbReference type="OrthoDB" id="26311at2157"/>
<accession>E1QQZ6</accession>
<dbReference type="GeneID" id="9752112"/>
<dbReference type="Proteomes" id="UP000006681">
    <property type="component" value="Chromosome"/>
</dbReference>
<dbReference type="InterPro" id="IPR018977">
    <property type="entry name" value="NurA_domain"/>
</dbReference>
<dbReference type="SMART" id="SM00933">
    <property type="entry name" value="NurA"/>
    <property type="match status" value="1"/>
</dbReference>
<dbReference type="AlphaFoldDB" id="E1QQZ6"/>
<reference evidence="3" key="2">
    <citation type="journal article" date="2010" name="Stand. Genomic Sci.">
        <title>Complete genome sequence of Vulcanisaeta distributa type strain (IC-017T).</title>
        <authorList>
            <person name="Mavromatis K."/>
            <person name="Sikorski J."/>
            <person name="Pabst E."/>
            <person name="Teshima H."/>
            <person name="Lapidus A."/>
            <person name="Lucas S."/>
            <person name="Nolan M."/>
            <person name="Glavina Del Rio T."/>
            <person name="Cheng J."/>
            <person name="Bruce D."/>
            <person name="Goodwin L."/>
            <person name="Pitluck S."/>
            <person name="Liolios K."/>
            <person name="Ivanova N."/>
            <person name="Mikhailova N."/>
            <person name="Pati A."/>
            <person name="Chen A."/>
            <person name="Palaniappan K."/>
            <person name="Land M."/>
            <person name="Hauser L."/>
            <person name="Chang Y."/>
            <person name="Jeffries C."/>
            <person name="Rohde M."/>
            <person name="Spring S."/>
            <person name="Goker M."/>
            <person name="Wirth R."/>
            <person name="Woyke T."/>
            <person name="Bristow J."/>
            <person name="Eisen J."/>
            <person name="Markowitz V."/>
            <person name="Hugenholtz P."/>
            <person name="Klenk H."/>
            <person name="Kyrpides N."/>
        </authorList>
    </citation>
    <scope>NUCLEOTIDE SEQUENCE [LARGE SCALE GENOMIC DNA]</scope>
    <source>
        <strain evidence="3">DSM 14429 / JCM 11212 / NBRC 100878 / IC-017</strain>
    </source>
</reference>
<dbReference type="KEGG" id="vdi:Vdis_1180"/>
<dbReference type="RefSeq" id="WP_013336291.1">
    <property type="nucleotide sequence ID" value="NC_014537.1"/>
</dbReference>
<dbReference type="EMBL" id="CP002100">
    <property type="protein sequence ID" value="ADN50566.1"/>
    <property type="molecule type" value="Genomic_DNA"/>
</dbReference>
<organism evidence="2 3">
    <name type="scientific">Vulcanisaeta distributa (strain DSM 14429 / JCM 11212 / NBRC 100878 / IC-017)</name>
    <dbReference type="NCBI Taxonomy" id="572478"/>
    <lineage>
        <taxon>Archaea</taxon>
        <taxon>Thermoproteota</taxon>
        <taxon>Thermoprotei</taxon>
        <taxon>Thermoproteales</taxon>
        <taxon>Thermoproteaceae</taxon>
        <taxon>Vulcanisaeta</taxon>
    </lineage>
</organism>
<protein>
    <submittedName>
        <fullName evidence="2">NurA domain protein</fullName>
    </submittedName>
</protein>
<feature type="domain" description="NurA" evidence="1">
    <location>
        <begin position="48"/>
        <end position="268"/>
    </location>
</feature>
<evidence type="ECO:0000259" key="1">
    <source>
        <dbReference type="SMART" id="SM00933"/>
    </source>
</evidence>
<dbReference type="HOGENOM" id="CLU_904955_0_0_2"/>
<proteinExistence type="predicted"/>
<keyword evidence="3" id="KW-1185">Reference proteome</keyword>
<dbReference type="STRING" id="572478.Vdis_1180"/>
<dbReference type="eggNOG" id="arCOG05577">
    <property type="taxonomic scope" value="Archaea"/>
</dbReference>